<dbReference type="GO" id="GO:0016020">
    <property type="term" value="C:membrane"/>
    <property type="evidence" value="ECO:0007669"/>
    <property type="project" value="UniProtKB-SubCell"/>
</dbReference>
<comment type="similarity">
    <text evidence="2">Belongs to the multi antimicrobial extrusion (MATE) (TC 2.A.66.1) family.</text>
</comment>
<name>A0A6G0XMV0_9STRA</name>
<evidence type="ECO:0000313" key="8">
    <source>
        <dbReference type="Proteomes" id="UP000481153"/>
    </source>
</evidence>
<reference evidence="7 8" key="1">
    <citation type="submission" date="2019-07" db="EMBL/GenBank/DDBJ databases">
        <title>Genomics analysis of Aphanomyces spp. identifies a new class of oomycete effector associated with host adaptation.</title>
        <authorList>
            <person name="Gaulin E."/>
        </authorList>
    </citation>
    <scope>NUCLEOTIDE SEQUENCE [LARGE SCALE GENOMIC DNA]</scope>
    <source>
        <strain evidence="7 8">ATCC 201684</strain>
    </source>
</reference>
<accession>A0A6G0XMV0</accession>
<dbReference type="GO" id="GO:0015297">
    <property type="term" value="F:antiporter activity"/>
    <property type="evidence" value="ECO:0007669"/>
    <property type="project" value="InterPro"/>
</dbReference>
<evidence type="ECO:0000313" key="7">
    <source>
        <dbReference type="EMBL" id="KAF0741714.1"/>
    </source>
</evidence>
<dbReference type="PANTHER" id="PTHR11206">
    <property type="entry name" value="MULTIDRUG RESISTANCE PROTEIN"/>
    <property type="match status" value="1"/>
</dbReference>
<gene>
    <name evidence="7" type="ORF">Ae201684_003379</name>
</gene>
<feature type="transmembrane region" description="Helical" evidence="6">
    <location>
        <begin position="447"/>
        <end position="465"/>
    </location>
</feature>
<feature type="transmembrane region" description="Helical" evidence="6">
    <location>
        <begin position="417"/>
        <end position="441"/>
    </location>
</feature>
<feature type="transmembrane region" description="Helical" evidence="6">
    <location>
        <begin position="347"/>
        <end position="366"/>
    </location>
</feature>
<keyword evidence="3 6" id="KW-0812">Transmembrane</keyword>
<dbReference type="EMBL" id="VJMJ01000036">
    <property type="protein sequence ID" value="KAF0741714.1"/>
    <property type="molecule type" value="Genomic_DNA"/>
</dbReference>
<dbReference type="Pfam" id="PF01554">
    <property type="entry name" value="MatE"/>
    <property type="match status" value="2"/>
</dbReference>
<dbReference type="InterPro" id="IPR002528">
    <property type="entry name" value="MATE_fam"/>
</dbReference>
<dbReference type="NCBIfam" id="TIGR00797">
    <property type="entry name" value="matE"/>
    <property type="match status" value="1"/>
</dbReference>
<evidence type="ECO:0000256" key="5">
    <source>
        <dbReference type="ARBA" id="ARBA00023136"/>
    </source>
</evidence>
<evidence type="ECO:0000256" key="6">
    <source>
        <dbReference type="SAM" id="Phobius"/>
    </source>
</evidence>
<comment type="subcellular location">
    <subcellularLocation>
        <location evidence="1">Membrane</location>
        <topology evidence="1">Multi-pass membrane protein</topology>
    </subcellularLocation>
</comment>
<evidence type="ECO:0000256" key="3">
    <source>
        <dbReference type="ARBA" id="ARBA00022692"/>
    </source>
</evidence>
<keyword evidence="8" id="KW-1185">Reference proteome</keyword>
<dbReference type="VEuPathDB" id="FungiDB:AeMF1_020866"/>
<feature type="transmembrane region" description="Helical" evidence="6">
    <location>
        <begin position="37"/>
        <end position="59"/>
    </location>
</feature>
<dbReference type="Proteomes" id="UP000481153">
    <property type="component" value="Unassembled WGS sequence"/>
</dbReference>
<feature type="transmembrane region" description="Helical" evidence="6">
    <location>
        <begin position="79"/>
        <end position="101"/>
    </location>
</feature>
<feature type="transmembrane region" description="Helical" evidence="6">
    <location>
        <begin position="121"/>
        <end position="143"/>
    </location>
</feature>
<evidence type="ECO:0000256" key="1">
    <source>
        <dbReference type="ARBA" id="ARBA00004141"/>
    </source>
</evidence>
<feature type="transmembrane region" description="Helical" evidence="6">
    <location>
        <begin position="264"/>
        <end position="291"/>
    </location>
</feature>
<dbReference type="AlphaFoldDB" id="A0A6G0XMV0"/>
<organism evidence="7 8">
    <name type="scientific">Aphanomyces euteiches</name>
    <dbReference type="NCBI Taxonomy" id="100861"/>
    <lineage>
        <taxon>Eukaryota</taxon>
        <taxon>Sar</taxon>
        <taxon>Stramenopiles</taxon>
        <taxon>Oomycota</taxon>
        <taxon>Saprolegniomycetes</taxon>
        <taxon>Saprolegniales</taxon>
        <taxon>Verrucalvaceae</taxon>
        <taxon>Aphanomyces</taxon>
    </lineage>
</organism>
<comment type="caution">
    <text evidence="7">The sequence shown here is derived from an EMBL/GenBank/DDBJ whole genome shotgun (WGS) entry which is preliminary data.</text>
</comment>
<dbReference type="InterPro" id="IPR045069">
    <property type="entry name" value="MATE_euk"/>
</dbReference>
<evidence type="ECO:0000256" key="4">
    <source>
        <dbReference type="ARBA" id="ARBA00022989"/>
    </source>
</evidence>
<evidence type="ECO:0000256" key="2">
    <source>
        <dbReference type="ARBA" id="ARBA00010199"/>
    </source>
</evidence>
<sequence>MIFAANSSRDETLPLLHRSPKQASRYSDSALVILNELYAVLELLGPVVFTLVNEFLPALTNVVLVGHMPSPDTKLYVDATAVASMLFNITSMSVVLGLASAIDTLCTQAYGAGCVHKFGEYLQGAILGFVVFLIPVFILNWYADAILILLHQDPAISIMAGTFVRYSTFGLPFLCVYELVKRLLQAEQITLPSAIVSVLGNVIHIVVGLYLTNYTSYGFLGAAIGRSVAYCCLPFLLALYFIWRPVHREWKLCWRLRPAAWTNMLVFLEFGMPGMVGLIVEWCAFEMLSLMSGLLPGLTIVLGVNSIMQTVYSLVYMLYVGIGTAACIRIGNFLGANQPELAKMSTYVCFGVTVGFCLCSGAALYFTRQYLPILFVEDAQIIERTATAMLFLIPCHMIDSINCVTTGVLRAMGKQQIGVVVLSCSYYLVGLPAAVMFGFTFHWSIEGLWAGFTCGTTVACVAYVFQLRATNWQELADEASARVASPKLDSHAFQ</sequence>
<keyword evidence="5 6" id="KW-0472">Membrane</keyword>
<dbReference type="CDD" id="cd13132">
    <property type="entry name" value="MATE_eukaryotic"/>
    <property type="match status" value="1"/>
</dbReference>
<feature type="transmembrane region" description="Helical" evidence="6">
    <location>
        <begin position="155"/>
        <end position="177"/>
    </location>
</feature>
<dbReference type="GO" id="GO:0042910">
    <property type="term" value="F:xenobiotic transmembrane transporter activity"/>
    <property type="evidence" value="ECO:0007669"/>
    <property type="project" value="InterPro"/>
</dbReference>
<protein>
    <recommendedName>
        <fullName evidence="9">Multidrug/Oligosaccharidyl-lipid/Polysaccharide (MOP) Flippase Superfamily</fullName>
    </recommendedName>
</protein>
<dbReference type="GO" id="GO:1990961">
    <property type="term" value="P:xenobiotic detoxification by transmembrane export across the plasma membrane"/>
    <property type="evidence" value="ECO:0007669"/>
    <property type="project" value="InterPro"/>
</dbReference>
<evidence type="ECO:0008006" key="9">
    <source>
        <dbReference type="Google" id="ProtNLM"/>
    </source>
</evidence>
<keyword evidence="4 6" id="KW-1133">Transmembrane helix</keyword>
<feature type="transmembrane region" description="Helical" evidence="6">
    <location>
        <begin position="311"/>
        <end position="335"/>
    </location>
</feature>
<feature type="transmembrane region" description="Helical" evidence="6">
    <location>
        <begin position="189"/>
        <end position="211"/>
    </location>
</feature>
<proteinExistence type="inferred from homology"/>
<feature type="transmembrane region" description="Helical" evidence="6">
    <location>
        <begin position="217"/>
        <end position="243"/>
    </location>
</feature>